<dbReference type="Proteomes" id="UP000035083">
    <property type="component" value="Unassembled WGS sequence"/>
</dbReference>
<feature type="compositionally biased region" description="Basic and acidic residues" evidence="1">
    <location>
        <begin position="235"/>
        <end position="244"/>
    </location>
</feature>
<feature type="region of interest" description="Disordered" evidence="1">
    <location>
        <begin position="233"/>
        <end position="304"/>
    </location>
</feature>
<keyword evidence="3" id="KW-1185">Reference proteome</keyword>
<evidence type="ECO:0008006" key="4">
    <source>
        <dbReference type="Google" id="ProtNLM"/>
    </source>
</evidence>
<accession>L7LMJ3</accession>
<feature type="compositionally biased region" description="Basic and acidic residues" evidence="1">
    <location>
        <begin position="256"/>
        <end position="268"/>
    </location>
</feature>
<dbReference type="AlphaFoldDB" id="L7LMJ3"/>
<sequence length="434" mass="48092">MPLTSQSSAHPETVKPTGFVSSMARATLSVDVDVHRPACSGTGPRAAGLYARACGIRLYPGSSRTRRRRGQIRTGPALLRAIGIHQPTTLALPATAHLGIACWTTDIDWCMKADLAYQLYYLTVRPLVCDEQGRGGVSRTSFRKVCASMATFAEWSTGRRCRPAVGTLVRLTGLSKAVVQRARRLMRALGLATEVLRGRQRTYRERMASWRVGDRGRGWASVWALHPPRNPQVSRLKERLDPRNPHSVTPHPLRGPFRDPSHVRRTQLDSDTGSACGKNRRASRVSYDGRTRSRRNYPPADPQGVKLASRWLSDPQTPAWARRHSAAGWARILAAPAAHDWQAADINQLIVDYRGITGHWIANTPRHPIKLLAGILRWHGADNLDDRPAAAILAQEAEALARRTAREACPLCSEYGWLLDADGLEKEPAVRCQH</sequence>
<organism evidence="2 3">
    <name type="scientific">Gordonia sihwensis NBRC 108236</name>
    <dbReference type="NCBI Taxonomy" id="1223544"/>
    <lineage>
        <taxon>Bacteria</taxon>
        <taxon>Bacillati</taxon>
        <taxon>Actinomycetota</taxon>
        <taxon>Actinomycetes</taxon>
        <taxon>Mycobacteriales</taxon>
        <taxon>Gordoniaceae</taxon>
        <taxon>Gordonia</taxon>
    </lineage>
</organism>
<dbReference type="EMBL" id="BANU01000033">
    <property type="protein sequence ID" value="GAC62360.1"/>
    <property type="molecule type" value="Genomic_DNA"/>
</dbReference>
<evidence type="ECO:0000256" key="1">
    <source>
        <dbReference type="SAM" id="MobiDB-lite"/>
    </source>
</evidence>
<gene>
    <name evidence="2" type="ORF">GSI01S_33_00460</name>
</gene>
<evidence type="ECO:0000313" key="2">
    <source>
        <dbReference type="EMBL" id="GAC62360.1"/>
    </source>
</evidence>
<comment type="caution">
    <text evidence="2">The sequence shown here is derived from an EMBL/GenBank/DDBJ whole genome shotgun (WGS) entry which is preliminary data.</text>
</comment>
<protein>
    <recommendedName>
        <fullName evidence="4">Replication protein</fullName>
    </recommendedName>
</protein>
<dbReference type="eggNOG" id="ENOG5033SGQ">
    <property type="taxonomic scope" value="Bacteria"/>
</dbReference>
<name>L7LMJ3_9ACTN</name>
<reference evidence="2 3" key="1">
    <citation type="submission" date="2012-12" db="EMBL/GenBank/DDBJ databases">
        <title>Whole genome shotgun sequence of Gordonia sihwensis NBRC 108236.</title>
        <authorList>
            <person name="Yoshida I."/>
            <person name="Hosoyama A."/>
            <person name="Tsuchikane K."/>
            <person name="Ando Y."/>
            <person name="Baba S."/>
            <person name="Ohji S."/>
            <person name="Hamada M."/>
            <person name="Tamura T."/>
            <person name="Yamazoe A."/>
            <person name="Yamazaki S."/>
            <person name="Fujita N."/>
        </authorList>
    </citation>
    <scope>NUCLEOTIDE SEQUENCE [LARGE SCALE GENOMIC DNA]</scope>
    <source>
        <strain evidence="2 3">NBRC 108236</strain>
    </source>
</reference>
<proteinExistence type="predicted"/>
<evidence type="ECO:0000313" key="3">
    <source>
        <dbReference type="Proteomes" id="UP000035083"/>
    </source>
</evidence>